<gene>
    <name evidence="2" type="ORF">AVDCRST_MAG49-3088</name>
</gene>
<organism evidence="2">
    <name type="scientific">uncultured Thermomicrobiales bacterium</name>
    <dbReference type="NCBI Taxonomy" id="1645740"/>
    <lineage>
        <taxon>Bacteria</taxon>
        <taxon>Pseudomonadati</taxon>
        <taxon>Thermomicrobiota</taxon>
        <taxon>Thermomicrobia</taxon>
        <taxon>Thermomicrobiales</taxon>
        <taxon>environmental samples</taxon>
    </lineage>
</organism>
<feature type="region of interest" description="Disordered" evidence="1">
    <location>
        <begin position="1"/>
        <end position="86"/>
    </location>
</feature>
<dbReference type="EMBL" id="CADCWG010000210">
    <property type="protein sequence ID" value="CAA9566322.1"/>
    <property type="molecule type" value="Genomic_DNA"/>
</dbReference>
<name>A0A6J4V1F8_9BACT</name>
<proteinExistence type="predicted"/>
<evidence type="ECO:0000313" key="2">
    <source>
        <dbReference type="EMBL" id="CAA9566322.1"/>
    </source>
</evidence>
<dbReference type="AlphaFoldDB" id="A0A6J4V1F8"/>
<feature type="non-terminal residue" evidence="2">
    <location>
        <position position="1"/>
    </location>
</feature>
<accession>A0A6J4V1F8</accession>
<protein>
    <submittedName>
        <fullName evidence="2">Uncharacterized protein</fullName>
    </submittedName>
</protein>
<feature type="compositionally biased region" description="Pro residues" evidence="1">
    <location>
        <begin position="16"/>
        <end position="28"/>
    </location>
</feature>
<feature type="compositionally biased region" description="Low complexity" evidence="1">
    <location>
        <begin position="45"/>
        <end position="57"/>
    </location>
</feature>
<reference evidence="2" key="1">
    <citation type="submission" date="2020-02" db="EMBL/GenBank/DDBJ databases">
        <authorList>
            <person name="Meier V. D."/>
        </authorList>
    </citation>
    <scope>NUCLEOTIDE SEQUENCE</scope>
    <source>
        <strain evidence="2">AVDCRST_MAG49</strain>
    </source>
</reference>
<feature type="non-terminal residue" evidence="2">
    <location>
        <position position="96"/>
    </location>
</feature>
<sequence>GRHPPAARTPQAEPGAGPPTPPMPPAPGRPAGSKGGGPGRTAMRAGGEAAAGVEAVGLPDGHAGITTAVPRSARVDRAGWTRPGPWRLRTTGCRCL</sequence>
<evidence type="ECO:0000256" key="1">
    <source>
        <dbReference type="SAM" id="MobiDB-lite"/>
    </source>
</evidence>